<dbReference type="EMBL" id="PKPP01012282">
    <property type="protein sequence ID" value="PWA42631.1"/>
    <property type="molecule type" value="Genomic_DNA"/>
</dbReference>
<evidence type="ECO:0000313" key="2">
    <source>
        <dbReference type="Proteomes" id="UP000245207"/>
    </source>
</evidence>
<dbReference type="OrthoDB" id="870at2759"/>
<dbReference type="AlphaFoldDB" id="A0A2U1L0U3"/>
<accession>A0A2U1L0U3</accession>
<proteinExistence type="predicted"/>
<dbReference type="Proteomes" id="UP000245207">
    <property type="component" value="Unassembled WGS sequence"/>
</dbReference>
<protein>
    <submittedName>
        <fullName evidence="1">AP-3 complex subunit mu</fullName>
    </submittedName>
</protein>
<dbReference type="SUPFAM" id="SSF49447">
    <property type="entry name" value="Second domain of Mu2 adaptin subunit (ap50) of ap2 adaptor"/>
    <property type="match status" value="1"/>
</dbReference>
<sequence length="90" mass="9889">MVKILITKAPPNIVSKMMTVVTSNSSNVSDTLPGATSSCVPWRTTQLKHTNNDVYVNLVEEMDAIINRHESSLSSSLVNFLHSFAVKVDK</sequence>
<comment type="caution">
    <text evidence="1">The sequence shown here is derived from an EMBL/GenBank/DDBJ whole genome shotgun (WGS) entry which is preliminary data.</text>
</comment>
<gene>
    <name evidence="1" type="ORF">CTI12_AA543260</name>
</gene>
<dbReference type="STRING" id="35608.A0A2U1L0U3"/>
<name>A0A2U1L0U3_ARTAN</name>
<reference evidence="1 2" key="1">
    <citation type="journal article" date="2018" name="Mol. Plant">
        <title>The genome of Artemisia annua provides insight into the evolution of Asteraceae family and artemisinin biosynthesis.</title>
        <authorList>
            <person name="Shen Q."/>
            <person name="Zhang L."/>
            <person name="Liao Z."/>
            <person name="Wang S."/>
            <person name="Yan T."/>
            <person name="Shi P."/>
            <person name="Liu M."/>
            <person name="Fu X."/>
            <person name="Pan Q."/>
            <person name="Wang Y."/>
            <person name="Lv Z."/>
            <person name="Lu X."/>
            <person name="Zhang F."/>
            <person name="Jiang W."/>
            <person name="Ma Y."/>
            <person name="Chen M."/>
            <person name="Hao X."/>
            <person name="Li L."/>
            <person name="Tang Y."/>
            <person name="Lv G."/>
            <person name="Zhou Y."/>
            <person name="Sun X."/>
            <person name="Brodelius P.E."/>
            <person name="Rose J.K.C."/>
            <person name="Tang K."/>
        </authorList>
    </citation>
    <scope>NUCLEOTIDE SEQUENCE [LARGE SCALE GENOMIC DNA]</scope>
    <source>
        <strain evidence="2">cv. Huhao1</strain>
        <tissue evidence="1">Leaf</tissue>
    </source>
</reference>
<organism evidence="1 2">
    <name type="scientific">Artemisia annua</name>
    <name type="common">Sweet wormwood</name>
    <dbReference type="NCBI Taxonomy" id="35608"/>
    <lineage>
        <taxon>Eukaryota</taxon>
        <taxon>Viridiplantae</taxon>
        <taxon>Streptophyta</taxon>
        <taxon>Embryophyta</taxon>
        <taxon>Tracheophyta</taxon>
        <taxon>Spermatophyta</taxon>
        <taxon>Magnoliopsida</taxon>
        <taxon>eudicotyledons</taxon>
        <taxon>Gunneridae</taxon>
        <taxon>Pentapetalae</taxon>
        <taxon>asterids</taxon>
        <taxon>campanulids</taxon>
        <taxon>Asterales</taxon>
        <taxon>Asteraceae</taxon>
        <taxon>Asteroideae</taxon>
        <taxon>Anthemideae</taxon>
        <taxon>Artemisiinae</taxon>
        <taxon>Artemisia</taxon>
    </lineage>
</organism>
<dbReference type="Gene3D" id="2.60.40.1170">
    <property type="entry name" value="Mu homology domain, subdomain B"/>
    <property type="match status" value="1"/>
</dbReference>
<keyword evidence="2" id="KW-1185">Reference proteome</keyword>
<evidence type="ECO:0000313" key="1">
    <source>
        <dbReference type="EMBL" id="PWA42631.1"/>
    </source>
</evidence>
<dbReference type="InterPro" id="IPR036168">
    <property type="entry name" value="AP2_Mu_C_sf"/>
</dbReference>